<protein>
    <submittedName>
        <fullName evidence="2">Protein of uncharacterized function (DUF466)</fullName>
    </submittedName>
    <submittedName>
        <fullName evidence="1">Putative small protein</fullName>
    </submittedName>
</protein>
<evidence type="ECO:0000313" key="3">
    <source>
        <dbReference type="Proteomes" id="UP000033457"/>
    </source>
</evidence>
<reference evidence="1 3" key="1">
    <citation type="journal article" date="2015" name="Genome Announc.">
        <title>Complete Genome Sequence of Corynebacterium kutscheri DSM 20755, a Corynebacterial Type Strain with Remarkably Low G+C Content of Chromosomal DNA.</title>
        <authorList>
            <person name="Ruckert C."/>
            <person name="Albersmeier A."/>
            <person name="Winkler A."/>
            <person name="Tauch A."/>
        </authorList>
    </citation>
    <scope>NUCLEOTIDE SEQUENCE [LARGE SCALE GENOMIC DNA]</scope>
    <source>
        <strain evidence="1 3">DSM 20755</strain>
    </source>
</reference>
<evidence type="ECO:0000313" key="2">
    <source>
        <dbReference type="EMBL" id="VEH06705.1"/>
    </source>
</evidence>
<keyword evidence="3" id="KW-1185">Reference proteome</keyword>
<dbReference type="Proteomes" id="UP000271380">
    <property type="component" value="Chromosome"/>
</dbReference>
<name>A0A0F6TD39_9CORY</name>
<accession>A0A0F6TD39</accession>
<dbReference type="OrthoDB" id="3541280at2"/>
<dbReference type="AlphaFoldDB" id="A0A0F6TD39"/>
<dbReference type="Pfam" id="PF04328">
    <property type="entry name" value="Sel_put"/>
    <property type="match status" value="1"/>
</dbReference>
<gene>
    <name evidence="2" type="ORF">NCTC949_01265</name>
    <name evidence="1" type="ORF">UL82_03510</name>
</gene>
<proteinExistence type="predicted"/>
<organism evidence="1 3">
    <name type="scientific">Corynebacterium kutscheri</name>
    <dbReference type="NCBI Taxonomy" id="35755"/>
    <lineage>
        <taxon>Bacteria</taxon>
        <taxon>Bacillati</taxon>
        <taxon>Actinomycetota</taxon>
        <taxon>Actinomycetes</taxon>
        <taxon>Mycobacteriales</taxon>
        <taxon>Corynebacteriaceae</taxon>
        <taxon>Corynebacterium</taxon>
    </lineage>
</organism>
<evidence type="ECO:0000313" key="4">
    <source>
        <dbReference type="Proteomes" id="UP000271380"/>
    </source>
</evidence>
<evidence type="ECO:0000313" key="1">
    <source>
        <dbReference type="EMBL" id="AKE40909.1"/>
    </source>
</evidence>
<sequence>MDTLKGFFNKVTWYVDGVLGADKYQKYLAYHRQSGCTQPPMTEREFWRDHTDRMEKNPGTRCC</sequence>
<dbReference type="KEGG" id="cku:UL82_03510"/>
<dbReference type="InterPro" id="IPR007423">
    <property type="entry name" value="Sel_put"/>
</dbReference>
<dbReference type="RefSeq" id="WP_046439025.1">
    <property type="nucleotide sequence ID" value="NZ_CP011312.1"/>
</dbReference>
<dbReference type="EMBL" id="CP011312">
    <property type="protein sequence ID" value="AKE40909.1"/>
    <property type="molecule type" value="Genomic_DNA"/>
</dbReference>
<dbReference type="Proteomes" id="UP000033457">
    <property type="component" value="Chromosome"/>
</dbReference>
<dbReference type="STRING" id="35755.UL82_03510"/>
<dbReference type="HOGENOM" id="CLU_171734_2_2_11"/>
<reference evidence="2 4" key="2">
    <citation type="submission" date="2018-12" db="EMBL/GenBank/DDBJ databases">
        <authorList>
            <consortium name="Pathogen Informatics"/>
        </authorList>
    </citation>
    <scope>NUCLEOTIDE SEQUENCE [LARGE SCALE GENOMIC DNA]</scope>
    <source>
        <strain evidence="2 4">NCTC949</strain>
    </source>
</reference>
<dbReference type="EMBL" id="LR134377">
    <property type="protein sequence ID" value="VEH06705.1"/>
    <property type="molecule type" value="Genomic_DNA"/>
</dbReference>